<feature type="compositionally biased region" description="Basic and acidic residues" evidence="4">
    <location>
        <begin position="873"/>
        <end position="898"/>
    </location>
</feature>
<dbReference type="PANTHER" id="PTHR45589:SF1">
    <property type="entry name" value="WD REPEAT DOMAIN 62, ISOFORM G"/>
    <property type="match status" value="1"/>
</dbReference>
<dbReference type="PANTHER" id="PTHR45589">
    <property type="entry name" value="WD REPEAT DOMAIN 62, ISOFORM G"/>
    <property type="match status" value="1"/>
</dbReference>
<dbReference type="InterPro" id="IPR019775">
    <property type="entry name" value="WD40_repeat_CS"/>
</dbReference>
<dbReference type="OrthoDB" id="6252103at2759"/>
<dbReference type="InterPro" id="IPR001680">
    <property type="entry name" value="WD40_rpt"/>
</dbReference>
<feature type="region of interest" description="Disordered" evidence="4">
    <location>
        <begin position="831"/>
        <end position="915"/>
    </location>
</feature>
<accession>A0A642V6D5</accession>
<evidence type="ECO:0000256" key="1">
    <source>
        <dbReference type="ARBA" id="ARBA00022574"/>
    </source>
</evidence>
<comment type="caution">
    <text evidence="5">The sequence shown here is derived from an EMBL/GenBank/DDBJ whole genome shotgun (WGS) entry which is preliminary data.</text>
</comment>
<keyword evidence="6" id="KW-1185">Reference proteome</keyword>
<dbReference type="Gene3D" id="2.130.10.10">
    <property type="entry name" value="YVTN repeat-like/Quinoprotein amine dehydrogenase"/>
    <property type="match status" value="3"/>
</dbReference>
<dbReference type="Proteomes" id="UP000761534">
    <property type="component" value="Unassembled WGS sequence"/>
</dbReference>
<dbReference type="AlphaFoldDB" id="A0A642V6D5"/>
<proteinExistence type="predicted"/>
<dbReference type="PROSITE" id="PS00678">
    <property type="entry name" value="WD_REPEATS_1"/>
    <property type="match status" value="1"/>
</dbReference>
<dbReference type="EMBL" id="SWFS01000153">
    <property type="protein sequence ID" value="KAA8915628.1"/>
    <property type="molecule type" value="Genomic_DNA"/>
</dbReference>
<dbReference type="InterPro" id="IPR036322">
    <property type="entry name" value="WD40_repeat_dom_sf"/>
</dbReference>
<dbReference type="VEuPathDB" id="FungiDB:TRICI_002209"/>
<feature type="compositionally biased region" description="Polar residues" evidence="4">
    <location>
        <begin position="106"/>
        <end position="126"/>
    </location>
</feature>
<feature type="region of interest" description="Disordered" evidence="4">
    <location>
        <begin position="1"/>
        <end position="23"/>
    </location>
</feature>
<evidence type="ECO:0000313" key="5">
    <source>
        <dbReference type="EMBL" id="KAA8915628.1"/>
    </source>
</evidence>
<organism evidence="5 6">
    <name type="scientific">Trichomonascus ciferrii</name>
    <dbReference type="NCBI Taxonomy" id="44093"/>
    <lineage>
        <taxon>Eukaryota</taxon>
        <taxon>Fungi</taxon>
        <taxon>Dikarya</taxon>
        <taxon>Ascomycota</taxon>
        <taxon>Saccharomycotina</taxon>
        <taxon>Dipodascomycetes</taxon>
        <taxon>Dipodascales</taxon>
        <taxon>Trichomonascaceae</taxon>
        <taxon>Trichomonascus</taxon>
        <taxon>Trichomonascus ciferrii complex</taxon>
    </lineage>
</organism>
<dbReference type="SUPFAM" id="SSF50978">
    <property type="entry name" value="WD40 repeat-like"/>
    <property type="match status" value="2"/>
</dbReference>
<dbReference type="PROSITE" id="PS50082">
    <property type="entry name" value="WD_REPEATS_2"/>
    <property type="match status" value="1"/>
</dbReference>
<evidence type="ECO:0008006" key="7">
    <source>
        <dbReference type="Google" id="ProtNLM"/>
    </source>
</evidence>
<dbReference type="Pfam" id="PF00400">
    <property type="entry name" value="WD40"/>
    <property type="match status" value="2"/>
</dbReference>
<dbReference type="InterPro" id="IPR052779">
    <property type="entry name" value="WDR62"/>
</dbReference>
<dbReference type="SMART" id="SM00320">
    <property type="entry name" value="WD40"/>
    <property type="match status" value="6"/>
</dbReference>
<evidence type="ECO:0000313" key="6">
    <source>
        <dbReference type="Proteomes" id="UP000761534"/>
    </source>
</evidence>
<name>A0A642V6D5_9ASCO</name>
<reference evidence="5" key="1">
    <citation type="journal article" date="2019" name="G3 (Bethesda)">
        <title>Genome Assemblies of Two Rare Opportunistic Yeast Pathogens: Diutina rugosa (syn. Candida rugosa) and Trichomonascus ciferrii (syn. Candida ciferrii).</title>
        <authorList>
            <person name="Mixao V."/>
            <person name="Saus E."/>
            <person name="Hansen A.P."/>
            <person name="Lass-Florl C."/>
            <person name="Gabaldon T."/>
        </authorList>
    </citation>
    <scope>NUCLEOTIDE SEQUENCE</scope>
    <source>
        <strain evidence="5">CBS 4856</strain>
    </source>
</reference>
<gene>
    <name evidence="5" type="ORF">TRICI_002209</name>
</gene>
<keyword evidence="2" id="KW-0677">Repeat</keyword>
<protein>
    <recommendedName>
        <fullName evidence="7">Anaphase-promoting complex subunit 4 WD40 domain-containing protein</fullName>
    </recommendedName>
</protein>
<feature type="compositionally biased region" description="Polar residues" evidence="4">
    <location>
        <begin position="833"/>
        <end position="858"/>
    </location>
</feature>
<evidence type="ECO:0000256" key="4">
    <source>
        <dbReference type="SAM" id="MobiDB-lite"/>
    </source>
</evidence>
<sequence>MIMSSPGTAIAPSSKGYSSPVSRRRGGSFSSLSSYSLASSLNGSSSREVFKVKTIIGTTATSDANFCLVDNTIAYTAGAGAVVACLDQDGKTITGHRFFCTSSKGNGQSVKTAQNTPSWLSDSSSWTGGGGANGSPSRDSNGYLLPPMQVPSYVNPNHLTSFHTSSLSLGEDSSTSANYQRSVAKLKMKTTTAVALSNDGTLLAVGETGHLPRVFVYSTALDASSKPLAIMSEHRFGIKGLSFSPCGRFLASLGTSNDGFLHVWYLSLKEGLVQLHSSNRCISYVHDMKWLDSSRLVTIGVRHVRVWKVEQNRPQSPDVKANILMGRNFVLQEFSTSTFVAIAVISENMAIISSNKGELATIEDTNGDERPPVFTPRISVGFDVATIDVDIESKVIWVAGANDNIKRFSLERILQAEPLKMAIPSSSSPLKIKSLNSIILAVAAWEKQRVVVLTGGKDISILTVADDETDVQIPQEKCLSCHAPELRGIRAMNVNPKTFLTWNADGGVRVWSNKGECVFQTDIDLELESELTIVCQDNTGDTLMVGTSHGEIQIVNLQNGVCSDKLSFNAHGSSVVWIDYYYDSENGRQMFASCSRDRTIQVFLRTSSEGWQLHQTLTAHKGNILKVRFTRDGKRLVSCSADRTLHIHKLVVSETTAMLGFLSEKVVSLKTGPSDMEIETGTGNIVLSCDKQIFIYRVPTGELVSNYRTIDETLDSVNLGTISIKQIKDKLYLVGMGSDKSIRVYEHPSGQFIGSAWGHSEGISGLGWIDGDDEVESIVVSGGNDGCIFLWNIQPTTPSPINTTSSNIPTPTINNKISPTRKILSKAELAQLSPRSPATPTPTNKQLQQQRLSASSTPSRPPHRRITPSKSLSELRPRKTIAEEKVEIPTPPKLKDHTPPSSTPKRPSGNNTVDDLCTDLSRFRETYRKTVTPYDQNKIEKLKQELKQTIRLLEGSVSERTRVDELMEMFGERLTTIISQKSNTPNNNKPHNV</sequence>
<dbReference type="InterPro" id="IPR015943">
    <property type="entry name" value="WD40/YVTN_repeat-like_dom_sf"/>
</dbReference>
<feature type="compositionally biased region" description="Polar residues" evidence="4">
    <location>
        <begin position="899"/>
        <end position="913"/>
    </location>
</feature>
<feature type="region of interest" description="Disordered" evidence="4">
    <location>
        <begin position="106"/>
        <end position="142"/>
    </location>
</feature>
<evidence type="ECO:0000256" key="2">
    <source>
        <dbReference type="ARBA" id="ARBA00022737"/>
    </source>
</evidence>
<feature type="repeat" description="WD" evidence="3">
    <location>
        <begin position="617"/>
        <end position="647"/>
    </location>
</feature>
<keyword evidence="1 3" id="KW-0853">WD repeat</keyword>
<evidence type="ECO:0000256" key="3">
    <source>
        <dbReference type="PROSITE-ProRule" id="PRU00221"/>
    </source>
</evidence>